<name>A0A2N5UNC5_9BASI</name>
<dbReference type="AlphaFoldDB" id="A0A2N5UNC5"/>
<sequence>MSMTLNQPGAAQPPVLETEEERQAYYGPRLIFNYSYLTRMVTFRFTIHSLASGGQAMNAGYHIKLACDEHYNAKVLLSKILAICAKLQKPGLGFTWNALCINQRRWALRFPMHQAVTFKLGSIDGVCQVIHMGVGITAAKCSTSPSLPPTPSSGTSPS</sequence>
<protein>
    <submittedName>
        <fullName evidence="1">Uncharacterized protein</fullName>
    </submittedName>
</protein>
<reference evidence="1 2" key="1">
    <citation type="submission" date="2017-11" db="EMBL/GenBank/DDBJ databases">
        <title>De novo assembly and phasing of dikaryotic genomes from two isolates of Puccinia coronata f. sp. avenae, the causal agent of oat crown rust.</title>
        <authorList>
            <person name="Miller M.E."/>
            <person name="Zhang Y."/>
            <person name="Omidvar V."/>
            <person name="Sperschneider J."/>
            <person name="Schwessinger B."/>
            <person name="Raley C."/>
            <person name="Palmer J.M."/>
            <person name="Garnica D."/>
            <person name="Upadhyaya N."/>
            <person name="Rathjen J."/>
            <person name="Taylor J.M."/>
            <person name="Park R.F."/>
            <person name="Dodds P.N."/>
            <person name="Hirsch C.D."/>
            <person name="Kianian S.F."/>
            <person name="Figueroa M."/>
        </authorList>
    </citation>
    <scope>NUCLEOTIDE SEQUENCE [LARGE SCALE GENOMIC DNA]</scope>
    <source>
        <strain evidence="1">12SD80</strain>
    </source>
</reference>
<dbReference type="Gene3D" id="3.20.20.70">
    <property type="entry name" value="Aldolase class I"/>
    <property type="match status" value="1"/>
</dbReference>
<accession>A0A2N5UNC5</accession>
<evidence type="ECO:0000313" key="2">
    <source>
        <dbReference type="Proteomes" id="UP000235392"/>
    </source>
</evidence>
<dbReference type="InterPro" id="IPR013785">
    <property type="entry name" value="Aldolase_TIM"/>
</dbReference>
<dbReference type="EMBL" id="PGCI01000117">
    <property type="protein sequence ID" value="PLW39265.1"/>
    <property type="molecule type" value="Genomic_DNA"/>
</dbReference>
<gene>
    <name evidence="1" type="ORF">PCASD_05364</name>
</gene>
<proteinExistence type="predicted"/>
<evidence type="ECO:0000313" key="1">
    <source>
        <dbReference type="EMBL" id="PLW39265.1"/>
    </source>
</evidence>
<organism evidence="1 2">
    <name type="scientific">Puccinia coronata f. sp. avenae</name>
    <dbReference type="NCBI Taxonomy" id="200324"/>
    <lineage>
        <taxon>Eukaryota</taxon>
        <taxon>Fungi</taxon>
        <taxon>Dikarya</taxon>
        <taxon>Basidiomycota</taxon>
        <taxon>Pucciniomycotina</taxon>
        <taxon>Pucciniomycetes</taxon>
        <taxon>Pucciniales</taxon>
        <taxon>Pucciniaceae</taxon>
        <taxon>Puccinia</taxon>
    </lineage>
</organism>
<comment type="caution">
    <text evidence="1">The sequence shown here is derived from an EMBL/GenBank/DDBJ whole genome shotgun (WGS) entry which is preliminary data.</text>
</comment>
<dbReference type="Proteomes" id="UP000235392">
    <property type="component" value="Unassembled WGS sequence"/>
</dbReference>